<evidence type="ECO:0000256" key="12">
    <source>
        <dbReference type="ARBA" id="ARBA00022842"/>
    </source>
</evidence>
<dbReference type="GO" id="GO:0032264">
    <property type="term" value="P:IMP salvage"/>
    <property type="evidence" value="ECO:0007669"/>
    <property type="project" value="UniProtKB-UniPathway"/>
</dbReference>
<name>H6L8J6_SAPGL</name>
<dbReference type="Pfam" id="PF00156">
    <property type="entry name" value="Pribosyltran"/>
    <property type="match status" value="1"/>
</dbReference>
<evidence type="ECO:0000256" key="5">
    <source>
        <dbReference type="ARBA" id="ARBA00011895"/>
    </source>
</evidence>
<evidence type="ECO:0000313" key="17">
    <source>
        <dbReference type="EMBL" id="AFC26721.1"/>
    </source>
</evidence>
<evidence type="ECO:0000256" key="10">
    <source>
        <dbReference type="ARBA" id="ARBA00022726"/>
    </source>
</evidence>
<dbReference type="GO" id="GO:0046100">
    <property type="term" value="P:hypoxanthine metabolic process"/>
    <property type="evidence" value="ECO:0007669"/>
    <property type="project" value="TreeGrafter"/>
</dbReference>
<proteinExistence type="inferred from homology"/>
<dbReference type="NCBIfam" id="TIGR01203">
    <property type="entry name" value="HGPRTase"/>
    <property type="match status" value="1"/>
</dbReference>
<dbReference type="GO" id="GO:0032263">
    <property type="term" value="P:GMP salvage"/>
    <property type="evidence" value="ECO:0007669"/>
    <property type="project" value="TreeGrafter"/>
</dbReference>
<dbReference type="InterPro" id="IPR029057">
    <property type="entry name" value="PRTase-like"/>
</dbReference>
<evidence type="ECO:0000256" key="4">
    <source>
        <dbReference type="ARBA" id="ARBA00008391"/>
    </source>
</evidence>
<gene>
    <name evidence="17" type="primary">hpt</name>
    <name evidence="17" type="ordered locus">SGRA_4006</name>
</gene>
<evidence type="ECO:0000256" key="3">
    <source>
        <dbReference type="ARBA" id="ARBA00004669"/>
    </source>
</evidence>
<sequence>MKAAGQNVKVWDKEFAPFISAQQIEERIEQLARKIEQQYAETEQPIVILGILNGSFRFASDLVKALNIPLEISFVKLQSYSGTSSTGQVTEMIGLDLDLAGRAVLIVEDIVDSGRTLYHFLPSLKAKNCLSVGLCSLLVKPDAMQYKLPIDFAGFAVPNDFLLGYGLDYDKRGRELNDIYKAID</sequence>
<keyword evidence="18" id="KW-1185">Reference proteome</keyword>
<keyword evidence="7 15" id="KW-0328">Glycosyltransferase</keyword>
<keyword evidence="9 15" id="KW-0479">Metal-binding</keyword>
<dbReference type="CDD" id="cd06223">
    <property type="entry name" value="PRTases_typeI"/>
    <property type="match status" value="1"/>
</dbReference>
<evidence type="ECO:0000259" key="16">
    <source>
        <dbReference type="Pfam" id="PF00156"/>
    </source>
</evidence>
<evidence type="ECO:0000313" key="18">
    <source>
        <dbReference type="Proteomes" id="UP000007519"/>
    </source>
</evidence>
<evidence type="ECO:0000256" key="14">
    <source>
        <dbReference type="ARBA" id="ARBA00049402"/>
    </source>
</evidence>
<dbReference type="UniPathway" id="UPA00591">
    <property type="reaction ID" value="UER00648"/>
</dbReference>
<feature type="domain" description="Phosphoribosyltransferase" evidence="16">
    <location>
        <begin position="22"/>
        <end position="169"/>
    </location>
</feature>
<evidence type="ECO:0000256" key="6">
    <source>
        <dbReference type="ARBA" id="ARBA00022490"/>
    </source>
</evidence>
<evidence type="ECO:0000256" key="7">
    <source>
        <dbReference type="ARBA" id="ARBA00022676"/>
    </source>
</evidence>
<keyword evidence="11 15" id="KW-0547">Nucleotide-binding</keyword>
<keyword evidence="10 15" id="KW-0660">Purine salvage</keyword>
<evidence type="ECO:0000256" key="1">
    <source>
        <dbReference type="ARBA" id="ARBA00001946"/>
    </source>
</evidence>
<dbReference type="GO" id="GO:0052657">
    <property type="term" value="F:guanine phosphoribosyltransferase activity"/>
    <property type="evidence" value="ECO:0007669"/>
    <property type="project" value="RHEA"/>
</dbReference>
<evidence type="ECO:0000256" key="2">
    <source>
        <dbReference type="ARBA" id="ARBA00004496"/>
    </source>
</evidence>
<dbReference type="InterPro" id="IPR050408">
    <property type="entry name" value="HGPRT"/>
</dbReference>
<evidence type="ECO:0000256" key="13">
    <source>
        <dbReference type="ARBA" id="ARBA00048811"/>
    </source>
</evidence>
<comment type="similarity">
    <text evidence="4 15">Belongs to the purine/pyrimidine phosphoribosyltransferase family.</text>
</comment>
<dbReference type="OrthoDB" id="9802824at2"/>
<evidence type="ECO:0000256" key="15">
    <source>
        <dbReference type="RuleBase" id="RU364099"/>
    </source>
</evidence>
<organism evidence="17 18">
    <name type="scientific">Saprospira grandis (strain Lewin)</name>
    <dbReference type="NCBI Taxonomy" id="984262"/>
    <lineage>
        <taxon>Bacteria</taxon>
        <taxon>Pseudomonadati</taxon>
        <taxon>Bacteroidota</taxon>
        <taxon>Saprospiria</taxon>
        <taxon>Saprospirales</taxon>
        <taxon>Saprospiraceae</taxon>
        <taxon>Saprospira</taxon>
    </lineage>
</organism>
<dbReference type="STRING" id="984262.SGRA_4006"/>
<dbReference type="EMBL" id="CP002831">
    <property type="protein sequence ID" value="AFC26721.1"/>
    <property type="molecule type" value="Genomic_DNA"/>
</dbReference>
<comment type="catalytic activity">
    <reaction evidence="13">
        <text>GMP + diphosphate = guanine + 5-phospho-alpha-D-ribose 1-diphosphate</text>
        <dbReference type="Rhea" id="RHEA:25424"/>
        <dbReference type="ChEBI" id="CHEBI:16235"/>
        <dbReference type="ChEBI" id="CHEBI:33019"/>
        <dbReference type="ChEBI" id="CHEBI:58017"/>
        <dbReference type="ChEBI" id="CHEBI:58115"/>
        <dbReference type="EC" id="2.4.2.8"/>
    </reaction>
    <physiologicalReaction direction="right-to-left" evidence="13">
        <dbReference type="Rhea" id="RHEA:25426"/>
    </physiologicalReaction>
</comment>
<evidence type="ECO:0000256" key="9">
    <source>
        <dbReference type="ARBA" id="ARBA00022723"/>
    </source>
</evidence>
<dbReference type="GO" id="GO:0006166">
    <property type="term" value="P:purine ribonucleoside salvage"/>
    <property type="evidence" value="ECO:0007669"/>
    <property type="project" value="UniProtKB-KW"/>
</dbReference>
<dbReference type="GO" id="GO:0004422">
    <property type="term" value="F:hypoxanthine phosphoribosyltransferase activity"/>
    <property type="evidence" value="ECO:0007669"/>
    <property type="project" value="InterPro"/>
</dbReference>
<dbReference type="Proteomes" id="UP000007519">
    <property type="component" value="Chromosome"/>
</dbReference>
<accession>H6L8J6</accession>
<keyword evidence="6 15" id="KW-0963">Cytoplasm</keyword>
<dbReference type="InterPro" id="IPR005904">
    <property type="entry name" value="Hxn_phspho_trans"/>
</dbReference>
<comment type="subcellular location">
    <subcellularLocation>
        <location evidence="2 15">Cytoplasm</location>
    </subcellularLocation>
</comment>
<protein>
    <recommendedName>
        <fullName evidence="5 15">Hypoxanthine phosphoribosyltransferase</fullName>
        <ecNumber evidence="5 15">2.4.2.8</ecNumber>
    </recommendedName>
</protein>
<dbReference type="EC" id="2.4.2.8" evidence="5 15"/>
<comment type="catalytic activity">
    <reaction evidence="14">
        <text>IMP + diphosphate = hypoxanthine + 5-phospho-alpha-D-ribose 1-diphosphate</text>
        <dbReference type="Rhea" id="RHEA:17973"/>
        <dbReference type="ChEBI" id="CHEBI:17368"/>
        <dbReference type="ChEBI" id="CHEBI:33019"/>
        <dbReference type="ChEBI" id="CHEBI:58017"/>
        <dbReference type="ChEBI" id="CHEBI:58053"/>
        <dbReference type="EC" id="2.4.2.8"/>
    </reaction>
    <physiologicalReaction direction="right-to-left" evidence="14">
        <dbReference type="Rhea" id="RHEA:17975"/>
    </physiologicalReaction>
</comment>
<dbReference type="GO" id="GO:0006178">
    <property type="term" value="P:guanine salvage"/>
    <property type="evidence" value="ECO:0007669"/>
    <property type="project" value="TreeGrafter"/>
</dbReference>
<reference evidence="17 18" key="1">
    <citation type="journal article" date="2012" name="Stand. Genomic Sci.">
        <title>Complete genome sequencing and analysis of Saprospira grandis str. Lewin, a predatory marine bacterium.</title>
        <authorList>
            <person name="Saw J.H."/>
            <person name="Yuryev A."/>
            <person name="Kanbe M."/>
            <person name="Hou S."/>
            <person name="Young A.G."/>
            <person name="Aizawa S."/>
            <person name="Alam M."/>
        </authorList>
    </citation>
    <scope>NUCLEOTIDE SEQUENCE [LARGE SCALE GENOMIC DNA]</scope>
    <source>
        <strain evidence="17 18">Lewin</strain>
    </source>
</reference>
<dbReference type="RefSeq" id="WP_015694303.1">
    <property type="nucleotide sequence ID" value="NC_016940.1"/>
</dbReference>
<keyword evidence="12 15" id="KW-0460">Magnesium</keyword>
<dbReference type="Gene3D" id="3.40.50.2020">
    <property type="match status" value="1"/>
</dbReference>
<dbReference type="PANTHER" id="PTHR43340">
    <property type="entry name" value="HYPOXANTHINE-GUANINE PHOSPHORIBOSYLTRANSFERASE"/>
    <property type="match status" value="1"/>
</dbReference>
<dbReference type="SUPFAM" id="SSF53271">
    <property type="entry name" value="PRTase-like"/>
    <property type="match status" value="1"/>
</dbReference>
<dbReference type="AlphaFoldDB" id="H6L8J6"/>
<dbReference type="KEGG" id="sgn:SGRA_4006"/>
<comment type="cofactor">
    <cofactor evidence="1 15">
        <name>Mg(2+)</name>
        <dbReference type="ChEBI" id="CHEBI:18420"/>
    </cofactor>
</comment>
<keyword evidence="8 15" id="KW-0808">Transferase</keyword>
<dbReference type="GO" id="GO:0000287">
    <property type="term" value="F:magnesium ion binding"/>
    <property type="evidence" value="ECO:0007669"/>
    <property type="project" value="TreeGrafter"/>
</dbReference>
<dbReference type="eggNOG" id="COG0634">
    <property type="taxonomic scope" value="Bacteria"/>
</dbReference>
<dbReference type="GO" id="GO:0005829">
    <property type="term" value="C:cytosol"/>
    <property type="evidence" value="ECO:0007669"/>
    <property type="project" value="TreeGrafter"/>
</dbReference>
<dbReference type="InterPro" id="IPR000836">
    <property type="entry name" value="PRTase_dom"/>
</dbReference>
<evidence type="ECO:0000256" key="8">
    <source>
        <dbReference type="ARBA" id="ARBA00022679"/>
    </source>
</evidence>
<dbReference type="GO" id="GO:0000166">
    <property type="term" value="F:nucleotide binding"/>
    <property type="evidence" value="ECO:0007669"/>
    <property type="project" value="UniProtKB-KW"/>
</dbReference>
<dbReference type="HOGENOM" id="CLU_073615_0_2_10"/>
<dbReference type="PANTHER" id="PTHR43340:SF1">
    <property type="entry name" value="HYPOXANTHINE PHOSPHORIBOSYLTRANSFERASE"/>
    <property type="match status" value="1"/>
</dbReference>
<evidence type="ECO:0000256" key="11">
    <source>
        <dbReference type="ARBA" id="ARBA00022741"/>
    </source>
</evidence>
<comment type="pathway">
    <text evidence="3 15">Purine metabolism; IMP biosynthesis via salvage pathway; IMP from hypoxanthine: step 1/1.</text>
</comment>